<evidence type="ECO:0000313" key="2">
    <source>
        <dbReference type="EMBL" id="ALF18293.1"/>
    </source>
</evidence>
<name>A0A0M3USL4_9FUSO</name>
<dbReference type="AlphaFoldDB" id="A0A0M3USL4"/>
<dbReference type="RefSeq" id="WP_060676516.1">
    <property type="nucleotide sequence ID" value="NZ_CP012713.1"/>
</dbReference>
<evidence type="ECO:0000313" key="3">
    <source>
        <dbReference type="Proteomes" id="UP000063147"/>
    </source>
</evidence>
<gene>
    <name evidence="2" type="ORF">RN98_08930</name>
</gene>
<feature type="region of interest" description="Disordered" evidence="1">
    <location>
        <begin position="34"/>
        <end position="57"/>
    </location>
</feature>
<evidence type="ECO:0008006" key="4">
    <source>
        <dbReference type="Google" id="ProtNLM"/>
    </source>
</evidence>
<feature type="compositionally biased region" description="Basic and acidic residues" evidence="1">
    <location>
        <begin position="34"/>
        <end position="49"/>
    </location>
</feature>
<dbReference type="PROSITE" id="PS51257">
    <property type="entry name" value="PROKAR_LIPOPROTEIN"/>
    <property type="match status" value="1"/>
</dbReference>
<dbReference type="Proteomes" id="UP000063147">
    <property type="component" value="Chromosome"/>
</dbReference>
<dbReference type="EMBL" id="CP012713">
    <property type="protein sequence ID" value="ALF18293.1"/>
    <property type="molecule type" value="Genomic_DNA"/>
</dbReference>
<evidence type="ECO:0000256" key="1">
    <source>
        <dbReference type="SAM" id="MobiDB-lite"/>
    </source>
</evidence>
<reference evidence="2 3" key="1">
    <citation type="submission" date="2015-09" db="EMBL/GenBank/DDBJ databases">
        <authorList>
            <person name="Jackson K.R."/>
            <person name="Lunt B.L."/>
            <person name="Fisher J.N.B."/>
            <person name="Gardner A.V."/>
            <person name="Bailey M.E."/>
            <person name="Deus L.M."/>
            <person name="Earl A.S."/>
            <person name="Gibby P.D."/>
            <person name="Hartmann K.A."/>
            <person name="Liu J.E."/>
            <person name="Manci A.M."/>
            <person name="Nielsen D.A."/>
            <person name="Solomon M.B."/>
            <person name="Breakwell D.P."/>
            <person name="Burnett S.H."/>
            <person name="Grose J.H."/>
        </authorList>
    </citation>
    <scope>NUCLEOTIDE SEQUENCE [LARGE SCALE GENOMIC DNA]</scope>
    <source>
        <strain evidence="2 3">KCOM 1279</strain>
    </source>
</reference>
<accession>A0A0M3USL4</accession>
<dbReference type="PATRIC" id="fig|76859.3.peg.1804"/>
<proteinExistence type="predicted"/>
<protein>
    <recommendedName>
        <fullName evidence="4">Lipoprotein</fullName>
    </recommendedName>
</protein>
<organism evidence="2">
    <name type="scientific">Fusobacterium animalis</name>
    <dbReference type="NCBI Taxonomy" id="76859"/>
    <lineage>
        <taxon>Bacteria</taxon>
        <taxon>Fusobacteriati</taxon>
        <taxon>Fusobacteriota</taxon>
        <taxon>Fusobacteriia</taxon>
        <taxon>Fusobacteriales</taxon>
        <taxon>Fusobacteriaceae</taxon>
        <taxon>Fusobacterium</taxon>
    </lineage>
</organism>
<dbReference type="OrthoDB" id="89570at2"/>
<sequence length="164" mass="18654">MLKKGIVLIMLGLIFSSCDFISYGRLTIQDNIARREREREREESRKKDGPSAAGNPKYEAGVELAKQDIMKRLVNKKIEFEGVTLLIPENTRLNPKHGNIVDEKTGYGIALAIKRDSGCTSGVFYTKKIRNDLYIFLYYNDMNKDLDVIGQKIIKANGFTKNCK</sequence>